<dbReference type="STRING" id="984485.A0A1E4RFZ5"/>
<evidence type="ECO:0000256" key="2">
    <source>
        <dbReference type="ARBA" id="ARBA00022490"/>
    </source>
</evidence>
<dbReference type="FunFam" id="1.20.1270.60:FF:000014">
    <property type="entry name" value="Protein hob3, variant"/>
    <property type="match status" value="1"/>
</dbReference>
<dbReference type="PROSITE" id="PS51021">
    <property type="entry name" value="BAR"/>
    <property type="match status" value="1"/>
</dbReference>
<dbReference type="SUPFAM" id="SSF103657">
    <property type="entry name" value="BAR/IMD domain-like"/>
    <property type="match status" value="1"/>
</dbReference>
<dbReference type="InterPro" id="IPR046982">
    <property type="entry name" value="BIN3/RVS161-like"/>
</dbReference>
<evidence type="ECO:0000313" key="6">
    <source>
        <dbReference type="EMBL" id="ODV66168.1"/>
    </source>
</evidence>
<keyword evidence="7" id="KW-1185">Reference proteome</keyword>
<dbReference type="AlphaFoldDB" id="A0A1E4RFZ5"/>
<dbReference type="PANTHER" id="PTHR47174">
    <property type="entry name" value="BRIDGING INTEGRATOR 3"/>
    <property type="match status" value="1"/>
</dbReference>
<dbReference type="SMART" id="SM00721">
    <property type="entry name" value="BAR"/>
    <property type="match status" value="1"/>
</dbReference>
<organism evidence="6 7">
    <name type="scientific">Hyphopichia burtonii NRRL Y-1933</name>
    <dbReference type="NCBI Taxonomy" id="984485"/>
    <lineage>
        <taxon>Eukaryota</taxon>
        <taxon>Fungi</taxon>
        <taxon>Dikarya</taxon>
        <taxon>Ascomycota</taxon>
        <taxon>Saccharomycotina</taxon>
        <taxon>Pichiomycetes</taxon>
        <taxon>Debaryomycetaceae</taxon>
        <taxon>Hyphopichia</taxon>
    </lineage>
</organism>
<accession>A0A1E4RFZ5</accession>
<dbReference type="OrthoDB" id="446293at2759"/>
<evidence type="ECO:0000259" key="5">
    <source>
        <dbReference type="PROSITE" id="PS51021"/>
    </source>
</evidence>
<evidence type="ECO:0000256" key="1">
    <source>
        <dbReference type="ARBA" id="ARBA00004245"/>
    </source>
</evidence>
<dbReference type="GO" id="GO:0043332">
    <property type="term" value="C:mating projection tip"/>
    <property type="evidence" value="ECO:0007669"/>
    <property type="project" value="TreeGrafter"/>
</dbReference>
<evidence type="ECO:0000256" key="4">
    <source>
        <dbReference type="SAM" id="Coils"/>
    </source>
</evidence>
<evidence type="ECO:0000313" key="7">
    <source>
        <dbReference type="Proteomes" id="UP000095085"/>
    </source>
</evidence>
<dbReference type="InterPro" id="IPR027267">
    <property type="entry name" value="AH/BAR_dom_sf"/>
</dbReference>
<dbReference type="Proteomes" id="UP000095085">
    <property type="component" value="Unassembled WGS sequence"/>
</dbReference>
<keyword evidence="4" id="KW-0175">Coiled coil</keyword>
<dbReference type="GO" id="GO:0097320">
    <property type="term" value="P:plasma membrane tubulation"/>
    <property type="evidence" value="ECO:0007669"/>
    <property type="project" value="TreeGrafter"/>
</dbReference>
<comment type="subcellular location">
    <subcellularLocation>
        <location evidence="1">Cytoplasm</location>
        <location evidence="1">Cytoskeleton</location>
    </subcellularLocation>
</comment>
<dbReference type="Pfam" id="PF03114">
    <property type="entry name" value="BAR"/>
    <property type="match status" value="1"/>
</dbReference>
<dbReference type="GO" id="GO:0051666">
    <property type="term" value="P:actin cortical patch localization"/>
    <property type="evidence" value="ECO:0007669"/>
    <property type="project" value="InterPro"/>
</dbReference>
<feature type="domain" description="BAR" evidence="5">
    <location>
        <begin position="17"/>
        <end position="239"/>
    </location>
</feature>
<dbReference type="GO" id="GO:0006897">
    <property type="term" value="P:endocytosis"/>
    <property type="evidence" value="ECO:0007669"/>
    <property type="project" value="InterPro"/>
</dbReference>
<dbReference type="GO" id="GO:0031097">
    <property type="term" value="C:medial cortex"/>
    <property type="evidence" value="ECO:0007669"/>
    <property type="project" value="TreeGrafter"/>
</dbReference>
<dbReference type="GO" id="GO:0008289">
    <property type="term" value="F:lipid binding"/>
    <property type="evidence" value="ECO:0007669"/>
    <property type="project" value="TreeGrafter"/>
</dbReference>
<dbReference type="EMBL" id="KV454543">
    <property type="protein sequence ID" value="ODV66168.1"/>
    <property type="molecule type" value="Genomic_DNA"/>
</dbReference>
<dbReference type="GeneID" id="30993420"/>
<feature type="coiled-coil region" evidence="4">
    <location>
        <begin position="158"/>
        <end position="185"/>
    </location>
</feature>
<dbReference type="Gene3D" id="1.20.1270.60">
    <property type="entry name" value="Arfaptin homology (AH) domain/BAR domain"/>
    <property type="match status" value="1"/>
</dbReference>
<proteinExistence type="predicted"/>
<reference evidence="7" key="1">
    <citation type="submission" date="2016-05" db="EMBL/GenBank/DDBJ databases">
        <title>Comparative genomics of biotechnologically important yeasts.</title>
        <authorList>
            <consortium name="DOE Joint Genome Institute"/>
            <person name="Riley R."/>
            <person name="Haridas S."/>
            <person name="Wolfe K.H."/>
            <person name="Lopes M.R."/>
            <person name="Hittinger C.T."/>
            <person name="Goker M."/>
            <person name="Salamov A."/>
            <person name="Wisecaver J."/>
            <person name="Long T.M."/>
            <person name="Aerts A.L."/>
            <person name="Barry K."/>
            <person name="Choi C."/>
            <person name="Clum A."/>
            <person name="Coughlan A.Y."/>
            <person name="Deshpande S."/>
            <person name="Douglass A.P."/>
            <person name="Hanson S.J."/>
            <person name="Klenk H.-P."/>
            <person name="Labutti K."/>
            <person name="Lapidus A."/>
            <person name="Lindquist E."/>
            <person name="Lipzen A."/>
            <person name="Meier-Kolthoff J.P."/>
            <person name="Ohm R.A."/>
            <person name="Otillar R.P."/>
            <person name="Pangilinan J."/>
            <person name="Peng Y."/>
            <person name="Rokas A."/>
            <person name="Rosa C.A."/>
            <person name="Scheuner C."/>
            <person name="Sibirny A.A."/>
            <person name="Slot J.C."/>
            <person name="Stielow J.B."/>
            <person name="Sun H."/>
            <person name="Kurtzman C.P."/>
            <person name="Blackwell M."/>
            <person name="Grigoriev I.V."/>
            <person name="Jeffries T.W."/>
        </authorList>
    </citation>
    <scope>NUCLEOTIDE SEQUENCE [LARGE SCALE GENOMIC DNA]</scope>
    <source>
        <strain evidence="7">NRRL Y-1933</strain>
    </source>
</reference>
<dbReference type="InterPro" id="IPR004148">
    <property type="entry name" value="BAR_dom"/>
</dbReference>
<dbReference type="RefSeq" id="XP_020075235.1">
    <property type="nucleotide sequence ID" value="XM_020218870.1"/>
</dbReference>
<dbReference type="GO" id="GO:0030479">
    <property type="term" value="C:actin cortical patch"/>
    <property type="evidence" value="ECO:0007669"/>
    <property type="project" value="TreeGrafter"/>
</dbReference>
<dbReference type="PANTHER" id="PTHR47174:SF3">
    <property type="entry name" value="BRIDGING INTEGRATOR 3"/>
    <property type="match status" value="1"/>
</dbReference>
<name>A0A1E4RFZ5_9ASCO</name>
<gene>
    <name evidence="6" type="ORF">HYPBUDRAFT_111973</name>
</gene>
<sequence>MSWTGIKKAINRAGTQVMLKTGAIEETVDLEYDYEEKRFRNMETNLKLLQKQVKHYLDSLKILSNSQANIGEVLNSFYGNSNEEIENLAQLYNQSLKEFNLKSIQELEDPYYQTVINPICRFNSYYIEINEAIKKRNHKKLDYDAMKNKLKKTIEKPTNEHELKLTDYQNQLDSIESTYNDLNSKLKQELPKLINLRIPYIDPSFESFVKIQLRFFNENYQFLNQIQSKLDSNTRKDYINGNLDEKLDNVLDKMRELNITSV</sequence>
<evidence type="ECO:0000256" key="3">
    <source>
        <dbReference type="ARBA" id="ARBA00023212"/>
    </source>
</evidence>
<keyword evidence="3" id="KW-0206">Cytoskeleton</keyword>
<keyword evidence="2" id="KW-0963">Cytoplasm</keyword>
<protein>
    <recommendedName>
        <fullName evidence="5">BAR domain-containing protein</fullName>
    </recommendedName>
</protein>
<dbReference type="GO" id="GO:1990528">
    <property type="term" value="C:Rvs161p-Rvs167p complex"/>
    <property type="evidence" value="ECO:0007669"/>
    <property type="project" value="TreeGrafter"/>
</dbReference>